<evidence type="ECO:0000313" key="3">
    <source>
        <dbReference type="Proteomes" id="UP001151760"/>
    </source>
</evidence>
<keyword evidence="1" id="KW-0472">Membrane</keyword>
<sequence length="104" mass="11424">MVVEGDVLNDFPGLVSILITEFDAGGVVNLAFNMKGDMIIKKFRSEANDQCHDEGLDIVAEFYGPSQWKELSKKTSSKILPCGDGSCWKTFKPIAGLIAKEKLK</sequence>
<keyword evidence="1" id="KW-1133">Transmembrane helix</keyword>
<keyword evidence="1" id="KW-0812">Transmembrane</keyword>
<evidence type="ECO:0000256" key="1">
    <source>
        <dbReference type="SAM" id="Phobius"/>
    </source>
</evidence>
<feature type="transmembrane region" description="Helical" evidence="1">
    <location>
        <begin position="12"/>
        <end position="32"/>
    </location>
</feature>
<accession>A0ABQ5FG05</accession>
<reference evidence="2" key="1">
    <citation type="journal article" date="2022" name="Int. J. Mol. Sci.">
        <title>Draft Genome of Tanacetum Coccineum: Genomic Comparison of Closely Related Tanacetum-Family Plants.</title>
        <authorList>
            <person name="Yamashiro T."/>
            <person name="Shiraishi A."/>
            <person name="Nakayama K."/>
            <person name="Satake H."/>
        </authorList>
    </citation>
    <scope>NUCLEOTIDE SEQUENCE</scope>
</reference>
<gene>
    <name evidence="2" type="ORF">Tco_1005632</name>
</gene>
<reference evidence="2" key="2">
    <citation type="submission" date="2022-01" db="EMBL/GenBank/DDBJ databases">
        <authorList>
            <person name="Yamashiro T."/>
            <person name="Shiraishi A."/>
            <person name="Satake H."/>
            <person name="Nakayama K."/>
        </authorList>
    </citation>
    <scope>NUCLEOTIDE SEQUENCE</scope>
</reference>
<comment type="caution">
    <text evidence="2">The sequence shown here is derived from an EMBL/GenBank/DDBJ whole genome shotgun (WGS) entry which is preliminary data.</text>
</comment>
<organism evidence="2 3">
    <name type="scientific">Tanacetum coccineum</name>
    <dbReference type="NCBI Taxonomy" id="301880"/>
    <lineage>
        <taxon>Eukaryota</taxon>
        <taxon>Viridiplantae</taxon>
        <taxon>Streptophyta</taxon>
        <taxon>Embryophyta</taxon>
        <taxon>Tracheophyta</taxon>
        <taxon>Spermatophyta</taxon>
        <taxon>Magnoliopsida</taxon>
        <taxon>eudicotyledons</taxon>
        <taxon>Gunneridae</taxon>
        <taxon>Pentapetalae</taxon>
        <taxon>asterids</taxon>
        <taxon>campanulids</taxon>
        <taxon>Asterales</taxon>
        <taxon>Asteraceae</taxon>
        <taxon>Asteroideae</taxon>
        <taxon>Anthemideae</taxon>
        <taxon>Anthemidinae</taxon>
        <taxon>Tanacetum</taxon>
    </lineage>
</organism>
<evidence type="ECO:0000313" key="2">
    <source>
        <dbReference type="EMBL" id="GJT62099.1"/>
    </source>
</evidence>
<dbReference type="EMBL" id="BQNB010017345">
    <property type="protein sequence ID" value="GJT62099.1"/>
    <property type="molecule type" value="Genomic_DNA"/>
</dbReference>
<dbReference type="Proteomes" id="UP001151760">
    <property type="component" value="Unassembled WGS sequence"/>
</dbReference>
<name>A0ABQ5FG05_9ASTR</name>
<keyword evidence="3" id="KW-1185">Reference proteome</keyword>
<proteinExistence type="predicted"/>
<protein>
    <submittedName>
        <fullName evidence="2">Uncharacterized protein</fullName>
    </submittedName>
</protein>